<evidence type="ECO:0000256" key="1">
    <source>
        <dbReference type="ARBA" id="ARBA00023015"/>
    </source>
</evidence>
<evidence type="ECO:0000256" key="3">
    <source>
        <dbReference type="ARBA" id="ARBA00023163"/>
    </source>
</evidence>
<protein>
    <recommendedName>
        <fullName evidence="4">HTH luxR-type domain-containing protein</fullName>
    </recommendedName>
</protein>
<proteinExistence type="predicted"/>
<dbReference type="GO" id="GO:0006355">
    <property type="term" value="P:regulation of DNA-templated transcription"/>
    <property type="evidence" value="ECO:0007669"/>
    <property type="project" value="InterPro"/>
</dbReference>
<evidence type="ECO:0000256" key="2">
    <source>
        <dbReference type="ARBA" id="ARBA00023125"/>
    </source>
</evidence>
<dbReference type="InterPro" id="IPR000792">
    <property type="entry name" value="Tscrpt_reg_LuxR_C"/>
</dbReference>
<dbReference type="InterPro" id="IPR036388">
    <property type="entry name" value="WH-like_DNA-bd_sf"/>
</dbReference>
<dbReference type="PRINTS" id="PR00038">
    <property type="entry name" value="HTHLUXR"/>
</dbReference>
<dbReference type="CDD" id="cd06170">
    <property type="entry name" value="LuxR_C_like"/>
    <property type="match status" value="1"/>
</dbReference>
<dbReference type="PROSITE" id="PS50043">
    <property type="entry name" value="HTH_LUXR_2"/>
    <property type="match status" value="1"/>
</dbReference>
<evidence type="ECO:0000313" key="5">
    <source>
        <dbReference type="EMBL" id="PIZ41865.1"/>
    </source>
</evidence>
<organism evidence="5 6">
    <name type="scientific">Candidatus Aquicultor secundus</name>
    <dbReference type="NCBI Taxonomy" id="1973895"/>
    <lineage>
        <taxon>Bacteria</taxon>
        <taxon>Bacillati</taxon>
        <taxon>Actinomycetota</taxon>
        <taxon>Candidatus Aquicultoria</taxon>
        <taxon>Candidatus Aquicultorales</taxon>
        <taxon>Candidatus Aquicultoraceae</taxon>
        <taxon>Candidatus Aquicultor</taxon>
    </lineage>
</organism>
<accession>A0A2M7TA99</accession>
<dbReference type="SMART" id="SM00421">
    <property type="entry name" value="HTH_LUXR"/>
    <property type="match status" value="1"/>
</dbReference>
<gene>
    <name evidence="5" type="ORF">COY37_01675</name>
</gene>
<dbReference type="EMBL" id="PFNG01000039">
    <property type="protein sequence ID" value="PIZ41865.1"/>
    <property type="molecule type" value="Genomic_DNA"/>
</dbReference>
<evidence type="ECO:0000313" key="6">
    <source>
        <dbReference type="Proteomes" id="UP000230956"/>
    </source>
</evidence>
<dbReference type="PROSITE" id="PS00622">
    <property type="entry name" value="HTH_LUXR_1"/>
    <property type="match status" value="1"/>
</dbReference>
<dbReference type="Gene3D" id="1.10.10.10">
    <property type="entry name" value="Winged helix-like DNA-binding domain superfamily/Winged helix DNA-binding domain"/>
    <property type="match status" value="1"/>
</dbReference>
<keyword evidence="2" id="KW-0238">DNA-binding</keyword>
<dbReference type="SUPFAM" id="SSF46894">
    <property type="entry name" value="C-terminal effector domain of the bipartite response regulators"/>
    <property type="match status" value="1"/>
</dbReference>
<sequence length="143" mass="16437">MLYLLELSGNRFSIAKFVQMKQLDSFISDFVSFFLVAIFFAYPSHLLDQLEESKQEAGLVKQDLEQAYKRLDLAYQLVPLSKREMDVLRLISEGKSNKEIAEALFLSKSTIKTHVSSILKKLNLKSRSEAVAYFYKEENASLN</sequence>
<evidence type="ECO:0000259" key="4">
    <source>
        <dbReference type="PROSITE" id="PS50043"/>
    </source>
</evidence>
<dbReference type="Proteomes" id="UP000230956">
    <property type="component" value="Unassembled WGS sequence"/>
</dbReference>
<dbReference type="PANTHER" id="PTHR44688:SF16">
    <property type="entry name" value="DNA-BINDING TRANSCRIPTIONAL ACTIVATOR DEVR_DOSR"/>
    <property type="match status" value="1"/>
</dbReference>
<reference evidence="6" key="1">
    <citation type="submission" date="2017-09" db="EMBL/GenBank/DDBJ databases">
        <title>Depth-based differentiation of microbial function through sediment-hosted aquifers and enrichment of novel symbionts in the deep terrestrial subsurface.</title>
        <authorList>
            <person name="Probst A.J."/>
            <person name="Ladd B."/>
            <person name="Jarett J.K."/>
            <person name="Geller-Mcgrath D.E."/>
            <person name="Sieber C.M.K."/>
            <person name="Emerson J.B."/>
            <person name="Anantharaman K."/>
            <person name="Thomas B.C."/>
            <person name="Malmstrom R."/>
            <person name="Stieglmeier M."/>
            <person name="Klingl A."/>
            <person name="Woyke T."/>
            <person name="Ryan C.M."/>
            <person name="Banfield J.F."/>
        </authorList>
    </citation>
    <scope>NUCLEOTIDE SEQUENCE [LARGE SCALE GENOMIC DNA]</scope>
</reference>
<keyword evidence="3" id="KW-0804">Transcription</keyword>
<dbReference type="InterPro" id="IPR016032">
    <property type="entry name" value="Sig_transdc_resp-reg_C-effctor"/>
</dbReference>
<dbReference type="PANTHER" id="PTHR44688">
    <property type="entry name" value="DNA-BINDING TRANSCRIPTIONAL ACTIVATOR DEVR_DOSR"/>
    <property type="match status" value="1"/>
</dbReference>
<feature type="domain" description="HTH luxR-type" evidence="4">
    <location>
        <begin position="73"/>
        <end position="138"/>
    </location>
</feature>
<comment type="caution">
    <text evidence="5">The sequence shown here is derived from an EMBL/GenBank/DDBJ whole genome shotgun (WGS) entry which is preliminary data.</text>
</comment>
<dbReference type="Pfam" id="PF00196">
    <property type="entry name" value="GerE"/>
    <property type="match status" value="1"/>
</dbReference>
<name>A0A2M7TA99_9ACTN</name>
<dbReference type="GO" id="GO:0003677">
    <property type="term" value="F:DNA binding"/>
    <property type="evidence" value="ECO:0007669"/>
    <property type="project" value="UniProtKB-KW"/>
</dbReference>
<dbReference type="AlphaFoldDB" id="A0A2M7TA99"/>
<keyword evidence="1" id="KW-0805">Transcription regulation</keyword>